<evidence type="ECO:0000256" key="6">
    <source>
        <dbReference type="ARBA" id="ARBA00035272"/>
    </source>
</evidence>
<dbReference type="Gene3D" id="2.30.30.30">
    <property type="match status" value="1"/>
</dbReference>
<keyword evidence="3 7" id="KW-0694">RNA-binding</keyword>
<evidence type="ECO:0000313" key="9">
    <source>
        <dbReference type="EMBL" id="MDN7025503.1"/>
    </source>
</evidence>
<dbReference type="SMART" id="SM00739">
    <property type="entry name" value="KOW"/>
    <property type="match status" value="1"/>
</dbReference>
<name>A0ABT8MC32_9EURY</name>
<organism evidence="9 10">
    <name type="scientific">Methanoculleus frigidifontis</name>
    <dbReference type="NCBI Taxonomy" id="2584085"/>
    <lineage>
        <taxon>Archaea</taxon>
        <taxon>Methanobacteriati</taxon>
        <taxon>Methanobacteriota</taxon>
        <taxon>Stenosarchaea group</taxon>
        <taxon>Methanomicrobia</taxon>
        <taxon>Methanomicrobiales</taxon>
        <taxon>Methanomicrobiaceae</taxon>
        <taxon>Methanoculleus</taxon>
    </lineage>
</organism>
<dbReference type="InterPro" id="IPR041982">
    <property type="entry name" value="Ribosomal_eS4_KOW"/>
</dbReference>
<comment type="similarity">
    <text evidence="1 7">Belongs to the eukaryotic ribosomal protein eS4 family.</text>
</comment>
<evidence type="ECO:0000259" key="8">
    <source>
        <dbReference type="SMART" id="SM00739"/>
    </source>
</evidence>
<dbReference type="RefSeq" id="WP_301664665.1">
    <property type="nucleotide sequence ID" value="NZ_VCYH01000008.1"/>
</dbReference>
<reference evidence="9" key="1">
    <citation type="submission" date="2019-05" db="EMBL/GenBank/DDBJ databases">
        <title>Methanoculleus sp. FWC-SCC1, a methanogenic archaeon isolated from deep marine cold seep.</title>
        <authorList>
            <person name="Chen Y.-W."/>
            <person name="Chen S.-C."/>
            <person name="Teng N.-H."/>
            <person name="Lai M.-C."/>
        </authorList>
    </citation>
    <scope>NUCLEOTIDE SEQUENCE</scope>
    <source>
        <strain evidence="9">FWC-SCC1</strain>
    </source>
</reference>
<dbReference type="HAMAP" id="MF_00485">
    <property type="entry name" value="Ribosomal_eS4"/>
    <property type="match status" value="1"/>
</dbReference>
<dbReference type="Gene3D" id="3.10.290.10">
    <property type="entry name" value="RNA-binding S4 domain"/>
    <property type="match status" value="1"/>
</dbReference>
<dbReference type="Pfam" id="PF00900">
    <property type="entry name" value="Ribosomal_S4e"/>
    <property type="match status" value="1"/>
</dbReference>
<dbReference type="Pfam" id="PF08071">
    <property type="entry name" value="RS4NT"/>
    <property type="match status" value="1"/>
</dbReference>
<dbReference type="PROSITE" id="PS50889">
    <property type="entry name" value="S4"/>
    <property type="match status" value="1"/>
</dbReference>
<evidence type="ECO:0000256" key="2">
    <source>
        <dbReference type="ARBA" id="ARBA00022730"/>
    </source>
</evidence>
<dbReference type="CDD" id="cd06087">
    <property type="entry name" value="KOW_RPS4"/>
    <property type="match status" value="1"/>
</dbReference>
<dbReference type="Gene3D" id="2.40.50.740">
    <property type="match status" value="1"/>
</dbReference>
<evidence type="ECO:0000256" key="1">
    <source>
        <dbReference type="ARBA" id="ARBA00007500"/>
    </source>
</evidence>
<evidence type="ECO:0000256" key="7">
    <source>
        <dbReference type="HAMAP-Rule" id="MF_00485"/>
    </source>
</evidence>
<evidence type="ECO:0000256" key="4">
    <source>
        <dbReference type="ARBA" id="ARBA00022980"/>
    </source>
</evidence>
<keyword evidence="2" id="KW-0699">rRNA-binding</keyword>
<accession>A0ABT8MC32</accession>
<dbReference type="InterPro" id="IPR013843">
    <property type="entry name" value="Ribosomal_eS4_N"/>
</dbReference>
<dbReference type="InterPro" id="IPR013845">
    <property type="entry name" value="Ribosomal_eS4_central_region"/>
</dbReference>
<dbReference type="CDD" id="cd00165">
    <property type="entry name" value="S4"/>
    <property type="match status" value="1"/>
</dbReference>
<dbReference type="NCBIfam" id="NF003312">
    <property type="entry name" value="PRK04313.1"/>
    <property type="match status" value="1"/>
</dbReference>
<dbReference type="InterPro" id="IPR014722">
    <property type="entry name" value="Rib_uL2_dom2"/>
</dbReference>
<comment type="caution">
    <text evidence="9">The sequence shown here is derived from an EMBL/GenBank/DDBJ whole genome shotgun (WGS) entry which is preliminary data.</text>
</comment>
<dbReference type="Pfam" id="PF00467">
    <property type="entry name" value="KOW"/>
    <property type="match status" value="1"/>
</dbReference>
<sequence length="243" mass="26754">MSKHLKRLVAPDSWHIPKKVKKFVSKTAPGPHNAQAMPIGVWLREHAGLANNMKEVKQILSQRAVIVNGVPARDPKIGIGVFDIISIPKIGRHYRFQLDMRGRLSSVEISPEAAETRLCRIRNKTIVKGGRVQLNLNYGANVLADNTYKPKDSIVLTLQGENRFAIVDHFPFAVGNPAMIIGGRHTGKVGTIVEITKTAGSVPNRVTLEDTNTSTRFDTIDDYVFVVGRSGYIPGELNLEAEA</sequence>
<dbReference type="GO" id="GO:0005840">
    <property type="term" value="C:ribosome"/>
    <property type="evidence" value="ECO:0007669"/>
    <property type="project" value="UniProtKB-KW"/>
</dbReference>
<keyword evidence="5 7" id="KW-0687">Ribonucleoprotein</keyword>
<proteinExistence type="inferred from homology"/>
<dbReference type="InterPro" id="IPR000876">
    <property type="entry name" value="Ribosomal_eS4"/>
</dbReference>
<keyword evidence="10" id="KW-1185">Reference proteome</keyword>
<dbReference type="Proteomes" id="UP001168338">
    <property type="component" value="Unassembled WGS sequence"/>
</dbReference>
<dbReference type="InterPro" id="IPR036986">
    <property type="entry name" value="S4_RNA-bd_sf"/>
</dbReference>
<dbReference type="InterPro" id="IPR038237">
    <property type="entry name" value="Ribosomal_eS4_central_sf"/>
</dbReference>
<dbReference type="PANTHER" id="PTHR11581:SF0">
    <property type="entry name" value="SMALL RIBOSOMAL SUBUNIT PROTEIN ES4"/>
    <property type="match status" value="1"/>
</dbReference>
<protein>
    <recommendedName>
        <fullName evidence="6 7">Small ribosomal subunit protein eS4</fullName>
    </recommendedName>
</protein>
<keyword evidence="4 7" id="KW-0689">Ribosomal protein</keyword>
<dbReference type="EMBL" id="VCYH01000008">
    <property type="protein sequence ID" value="MDN7025503.1"/>
    <property type="molecule type" value="Genomic_DNA"/>
</dbReference>
<evidence type="ECO:0000256" key="5">
    <source>
        <dbReference type="ARBA" id="ARBA00023274"/>
    </source>
</evidence>
<dbReference type="InterPro" id="IPR005824">
    <property type="entry name" value="KOW"/>
</dbReference>
<evidence type="ECO:0000313" key="10">
    <source>
        <dbReference type="Proteomes" id="UP001168338"/>
    </source>
</evidence>
<dbReference type="PIRSF" id="PIRSF002116">
    <property type="entry name" value="Ribosomal_S4"/>
    <property type="match status" value="1"/>
</dbReference>
<gene>
    <name evidence="7" type="primary">rps4e</name>
    <name evidence="9" type="ORF">FGU65_11490</name>
</gene>
<feature type="domain" description="KOW" evidence="8">
    <location>
        <begin position="171"/>
        <end position="198"/>
    </location>
</feature>
<evidence type="ECO:0000256" key="3">
    <source>
        <dbReference type="ARBA" id="ARBA00022884"/>
    </source>
</evidence>
<dbReference type="PANTHER" id="PTHR11581">
    <property type="entry name" value="30S/40S RIBOSOMAL PROTEIN S4"/>
    <property type="match status" value="1"/>
</dbReference>